<dbReference type="GO" id="GO:0016301">
    <property type="term" value="F:kinase activity"/>
    <property type="evidence" value="ECO:0007669"/>
    <property type="project" value="UniProtKB-KW"/>
</dbReference>
<dbReference type="Pfam" id="PF00480">
    <property type="entry name" value="ROK"/>
    <property type="match status" value="1"/>
</dbReference>
<gene>
    <name evidence="2" type="ORF">C8D82_10216</name>
</gene>
<keyword evidence="3" id="KW-1185">Reference proteome</keyword>
<dbReference type="InterPro" id="IPR043129">
    <property type="entry name" value="ATPase_NBD"/>
</dbReference>
<evidence type="ECO:0000313" key="2">
    <source>
        <dbReference type="EMBL" id="PVY45446.1"/>
    </source>
</evidence>
<dbReference type="SUPFAM" id="SSF53067">
    <property type="entry name" value="Actin-like ATPase domain"/>
    <property type="match status" value="1"/>
</dbReference>
<dbReference type="Proteomes" id="UP000245959">
    <property type="component" value="Unassembled WGS sequence"/>
</dbReference>
<accession>A0A2U1B9V9</accession>
<organism evidence="2 3">
    <name type="scientific">Victivallis vadensis</name>
    <dbReference type="NCBI Taxonomy" id="172901"/>
    <lineage>
        <taxon>Bacteria</taxon>
        <taxon>Pseudomonadati</taxon>
        <taxon>Lentisphaerota</taxon>
        <taxon>Lentisphaeria</taxon>
        <taxon>Victivallales</taxon>
        <taxon>Victivallaceae</taxon>
        <taxon>Victivallis</taxon>
    </lineage>
</organism>
<dbReference type="PANTHER" id="PTHR18964">
    <property type="entry name" value="ROK (REPRESSOR, ORF, KINASE) FAMILY"/>
    <property type="match status" value="1"/>
</dbReference>
<dbReference type="EMBL" id="QEKH01000002">
    <property type="protein sequence ID" value="PVY45446.1"/>
    <property type="molecule type" value="Genomic_DNA"/>
</dbReference>
<dbReference type="RefSeq" id="WP_165832760.1">
    <property type="nucleotide sequence ID" value="NZ_CABMMC010000221.1"/>
</dbReference>
<sequence length="352" mass="38865">MRITGTSPMVKECNVNLVKWFLLDHGAATKPEIAQLTGISLMTVGKIVNEMCEQGALTRLGTQESALGRKAEQFAVNPAFGSSVGMRFLVDRIDVVGADLLGEVKFQHTFPMPEGYGFDRLVEIRDFCRQRLPKIQAVAVGFPAPVFEGRLHSGHLLQFKDVDVQHGLDEVWEQPVLIGRDLNITSIGFARGSLTPVSGDLPKVQDLAYMLLSEAGYGAGFLAGGRVVRGFSYFAGEIGRLPLANGEYLRQFIDSGVSDDEYVRVISQMVAAVTCVVNPAMVVFTGDSVRPALLERIGERLRERVSFNWEGQRNVCPELIYEEDIWPSYRAGLVYLATRQIHSGVCMVEESF</sequence>
<dbReference type="Gene3D" id="3.30.420.40">
    <property type="match status" value="2"/>
</dbReference>
<dbReference type="AlphaFoldDB" id="A0A2U1B9V9"/>
<name>A0A2U1B9V9_9BACT</name>
<dbReference type="GeneID" id="78293807"/>
<dbReference type="SUPFAM" id="SSF46785">
    <property type="entry name" value="Winged helix' DNA-binding domain"/>
    <property type="match status" value="1"/>
</dbReference>
<dbReference type="CDD" id="cd23763">
    <property type="entry name" value="ASKHA_ATPase_ROK"/>
    <property type="match status" value="1"/>
</dbReference>
<protein>
    <submittedName>
        <fullName evidence="2">Putative NBD/HSP70 family sugar kinase</fullName>
    </submittedName>
</protein>
<keyword evidence="2" id="KW-0418">Kinase</keyword>
<reference evidence="2 3" key="1">
    <citation type="submission" date="2018-04" db="EMBL/GenBank/DDBJ databases">
        <title>Genomic Encyclopedia of Type Strains, Phase IV (KMG-IV): sequencing the most valuable type-strain genomes for metagenomic binning, comparative biology and taxonomic classification.</title>
        <authorList>
            <person name="Goeker M."/>
        </authorList>
    </citation>
    <scope>NUCLEOTIDE SEQUENCE [LARGE SCALE GENOMIC DNA]</scope>
    <source>
        <strain evidence="2 3">DSM 14823</strain>
    </source>
</reference>
<evidence type="ECO:0000256" key="1">
    <source>
        <dbReference type="ARBA" id="ARBA00006479"/>
    </source>
</evidence>
<keyword evidence="2" id="KW-0808">Transferase</keyword>
<dbReference type="PANTHER" id="PTHR18964:SF149">
    <property type="entry name" value="BIFUNCTIONAL UDP-N-ACETYLGLUCOSAMINE 2-EPIMERASE_N-ACETYLMANNOSAMINE KINASE"/>
    <property type="match status" value="1"/>
</dbReference>
<dbReference type="Gene3D" id="1.10.10.10">
    <property type="entry name" value="Winged helix-like DNA-binding domain superfamily/Winged helix DNA-binding domain"/>
    <property type="match status" value="1"/>
</dbReference>
<evidence type="ECO:0000313" key="3">
    <source>
        <dbReference type="Proteomes" id="UP000245959"/>
    </source>
</evidence>
<dbReference type="InterPro" id="IPR036390">
    <property type="entry name" value="WH_DNA-bd_sf"/>
</dbReference>
<dbReference type="InterPro" id="IPR000600">
    <property type="entry name" value="ROK"/>
</dbReference>
<dbReference type="InterPro" id="IPR036388">
    <property type="entry name" value="WH-like_DNA-bd_sf"/>
</dbReference>
<comment type="caution">
    <text evidence="2">The sequence shown here is derived from an EMBL/GenBank/DDBJ whole genome shotgun (WGS) entry which is preliminary data.</text>
</comment>
<proteinExistence type="inferred from homology"/>
<comment type="similarity">
    <text evidence="1">Belongs to the ROK (NagC/XylR) family.</text>
</comment>